<feature type="region of interest" description="Disordered" evidence="1">
    <location>
        <begin position="47"/>
        <end position="143"/>
    </location>
</feature>
<dbReference type="AlphaFoldDB" id="A0A7R9F735"/>
<gene>
    <name evidence="2" type="ORF">TBIB3V08_LOCUS10309</name>
</gene>
<evidence type="ECO:0000256" key="1">
    <source>
        <dbReference type="SAM" id="MobiDB-lite"/>
    </source>
</evidence>
<feature type="compositionally biased region" description="Pro residues" evidence="1">
    <location>
        <begin position="112"/>
        <end position="133"/>
    </location>
</feature>
<feature type="region of interest" description="Disordered" evidence="1">
    <location>
        <begin position="281"/>
        <end position="612"/>
    </location>
</feature>
<evidence type="ECO:0000313" key="2">
    <source>
        <dbReference type="EMBL" id="CAD7448016.1"/>
    </source>
</evidence>
<dbReference type="CDD" id="cd21792">
    <property type="entry name" value="Rad21_Rec8_M_NXP1-like"/>
    <property type="match status" value="1"/>
</dbReference>
<protein>
    <submittedName>
        <fullName evidence="2">Uncharacterized protein</fullName>
    </submittedName>
</protein>
<name>A0A7R9F735_9NEOP</name>
<feature type="compositionally biased region" description="Pro residues" evidence="1">
    <location>
        <begin position="478"/>
        <end position="493"/>
    </location>
</feature>
<organism evidence="2">
    <name type="scientific">Timema bartmani</name>
    <dbReference type="NCBI Taxonomy" id="61472"/>
    <lineage>
        <taxon>Eukaryota</taxon>
        <taxon>Metazoa</taxon>
        <taxon>Ecdysozoa</taxon>
        <taxon>Arthropoda</taxon>
        <taxon>Hexapoda</taxon>
        <taxon>Insecta</taxon>
        <taxon>Pterygota</taxon>
        <taxon>Neoptera</taxon>
        <taxon>Polyneoptera</taxon>
        <taxon>Phasmatodea</taxon>
        <taxon>Timematodea</taxon>
        <taxon>Timematoidea</taxon>
        <taxon>Timematidae</taxon>
        <taxon>Timema</taxon>
    </lineage>
</organism>
<proteinExistence type="predicted"/>
<reference evidence="2" key="1">
    <citation type="submission" date="2020-11" db="EMBL/GenBank/DDBJ databases">
        <authorList>
            <person name="Tran Van P."/>
        </authorList>
    </citation>
    <scope>NUCLEOTIDE SEQUENCE</scope>
</reference>
<sequence>MLGSSTANVPGRLVVSRLCHHRGEEYVGMHKRAGGLFEGGLFDDAPMPSEVPPVESQLPVPLAEEAEKPVEEPAAADSDDDMGDHFEGPPSVGGHSSDGDSRPGTPVSGIPELPPPVETQPLMPPPIEPPPYQDPVEEPPSVAHDQTTLLQNEEESFALAPVDASALRGFTKTKRKRKLIVDEVKNISGEEMKAQLSDTSDIVTTLDLAPPTKRLMHWKETGGVEKLFALPGRPIPARVLSKNYQRHLTSRPADNYDFGSLGDEGEEDLALEQVRDADGELLDPTGKKVNRKRKLADPEDFQPSKKISEQSVEVPHPGMDPDTVDMQQFISPTPLPLPPDTPQQFIPPETPQQFIPPDTPQQFLPPDTPQQFLPPDTPQQFLPPDTPQHKKISEQSVEVPHPGMDPDTVDMQQFISPTPLPLPPDTPQQFIPPETPQQFIPPDTPQQFLPPDTPQQFLPPDTPQQFLPPDTPQQFLAPPTPQPLLPDLVPPGTPGLGLLPPGTPLPATPMLMDVDIPHLPPDQVQSLLQQHEQSPVAPMTPAVVPPPTPLEHPETPVPVASPQQTTEQHTTSFPEQVPAAPLPIEGDQTESQTNAVQPPPAMENMGYDVVGS</sequence>
<dbReference type="EMBL" id="OD569491">
    <property type="protein sequence ID" value="CAD7448016.1"/>
    <property type="molecule type" value="Genomic_DNA"/>
</dbReference>
<feature type="compositionally biased region" description="Polar residues" evidence="1">
    <location>
        <begin position="523"/>
        <end position="533"/>
    </location>
</feature>
<feature type="compositionally biased region" description="Polar residues" evidence="1">
    <location>
        <begin position="561"/>
        <end position="574"/>
    </location>
</feature>
<dbReference type="InterPro" id="IPR049589">
    <property type="entry name" value="NXP1_M-like"/>
</dbReference>
<accession>A0A7R9F735</accession>